<keyword evidence="2" id="KW-1185">Reference proteome</keyword>
<evidence type="ECO:0000313" key="1">
    <source>
        <dbReference type="EMBL" id="WMW81324.1"/>
    </source>
</evidence>
<protein>
    <submittedName>
        <fullName evidence="1">Formate dehydrogenase subunit delta</fullName>
    </submittedName>
</protein>
<dbReference type="RefSeq" id="WP_309482804.1">
    <property type="nucleotide sequence ID" value="NZ_CP133720.1"/>
</dbReference>
<dbReference type="Proteomes" id="UP001181355">
    <property type="component" value="Chromosome"/>
</dbReference>
<accession>A0ABY9RKU7</accession>
<reference evidence="1" key="1">
    <citation type="submission" date="2023-09" db="EMBL/GenBank/DDBJ databases">
        <title>Undibacterium sp. 20NA77.5 isolated from freshwater.</title>
        <authorList>
            <person name="Le V."/>
            <person name="Ko S.-R."/>
            <person name="Ahn C.-Y."/>
            <person name="Oh H.-M."/>
        </authorList>
    </citation>
    <scope>NUCLEOTIDE SEQUENCE</scope>
    <source>
        <strain evidence="1">20NA77.5</strain>
    </source>
</reference>
<proteinExistence type="predicted"/>
<sequence length="85" mass="9511">MDNLDKLIRMANQIGSFFESMPDREEGLAGIANHIQKFWTPSMRQALLSAIRSNELPSEPALSEIVRASLQKNEANLTPRQTTSP</sequence>
<dbReference type="EMBL" id="CP133720">
    <property type="protein sequence ID" value="WMW81324.1"/>
    <property type="molecule type" value="Genomic_DNA"/>
</dbReference>
<gene>
    <name evidence="1" type="ORF">RF679_03335</name>
</gene>
<dbReference type="InterPro" id="IPR021074">
    <property type="entry name" value="Formate_DH_dsu"/>
</dbReference>
<organism evidence="1 2">
    <name type="scientific">Undibacterium cyanobacteriorum</name>
    <dbReference type="NCBI Taxonomy" id="3073561"/>
    <lineage>
        <taxon>Bacteria</taxon>
        <taxon>Pseudomonadati</taxon>
        <taxon>Pseudomonadota</taxon>
        <taxon>Betaproteobacteria</taxon>
        <taxon>Burkholderiales</taxon>
        <taxon>Oxalobacteraceae</taxon>
        <taxon>Undibacterium</taxon>
    </lineage>
</organism>
<dbReference type="Pfam" id="PF11390">
    <property type="entry name" value="FdsD"/>
    <property type="match status" value="1"/>
</dbReference>
<name>A0ABY9RKU7_9BURK</name>
<evidence type="ECO:0000313" key="2">
    <source>
        <dbReference type="Proteomes" id="UP001181355"/>
    </source>
</evidence>